<evidence type="ECO:0000259" key="2">
    <source>
        <dbReference type="Pfam" id="PF18962"/>
    </source>
</evidence>
<sequence>MKKTLFSMAIIAANSVFGQMNLEHSYTSDSSHWDVYSDNTTSHYLIGKGNNTFDIYNANHTLYKTLTPNIPGSYMYIPELLTENYSISKRIFNTDDKLEFILTFINNQGGQHLMLIINEDGNIIRQFGNDYHSQYQIFHDVASNQNKFVISKSLGINTVTEVYSLPTSSLTTLEIQTQNKNKLSAFPIPANKLLNIMNPGNGGNNVQVYDVSGKMVLHKSFSSGEKNISIDVEALKAGVYLYKIGDQSSKFIKN</sequence>
<accession>A0A3D9CEQ0</accession>
<evidence type="ECO:0000313" key="3">
    <source>
        <dbReference type="EMBL" id="REC64400.1"/>
    </source>
</evidence>
<gene>
    <name evidence="3" type="ORF">DRF65_02165</name>
</gene>
<feature type="domain" description="Secretion system C-terminal sorting" evidence="2">
    <location>
        <begin position="186"/>
        <end position="252"/>
    </location>
</feature>
<dbReference type="InterPro" id="IPR026444">
    <property type="entry name" value="Secre_tail"/>
</dbReference>
<evidence type="ECO:0000313" key="4">
    <source>
        <dbReference type="Proteomes" id="UP000256686"/>
    </source>
</evidence>
<dbReference type="AlphaFoldDB" id="A0A3D9CEQ0"/>
<proteinExistence type="predicted"/>
<keyword evidence="1" id="KW-0732">Signal</keyword>
<dbReference type="EMBL" id="QNVT01000001">
    <property type="protein sequence ID" value="REC64400.1"/>
    <property type="molecule type" value="Genomic_DNA"/>
</dbReference>
<keyword evidence="4" id="KW-1185">Reference proteome</keyword>
<comment type="caution">
    <text evidence="3">The sequence shown here is derived from an EMBL/GenBank/DDBJ whole genome shotgun (WGS) entry which is preliminary data.</text>
</comment>
<protein>
    <recommendedName>
        <fullName evidence="2">Secretion system C-terminal sorting domain-containing protein</fullName>
    </recommendedName>
</protein>
<dbReference type="Proteomes" id="UP000256686">
    <property type="component" value="Unassembled WGS sequence"/>
</dbReference>
<dbReference type="RefSeq" id="WP_115968491.1">
    <property type="nucleotide sequence ID" value="NZ_QNVT01000001.1"/>
</dbReference>
<evidence type="ECO:0000256" key="1">
    <source>
        <dbReference type="ARBA" id="ARBA00022729"/>
    </source>
</evidence>
<organism evidence="3 4">
    <name type="scientific">Chryseobacterium pennae</name>
    <dbReference type="NCBI Taxonomy" id="2258962"/>
    <lineage>
        <taxon>Bacteria</taxon>
        <taxon>Pseudomonadati</taxon>
        <taxon>Bacteroidota</taxon>
        <taxon>Flavobacteriia</taxon>
        <taxon>Flavobacteriales</taxon>
        <taxon>Weeksellaceae</taxon>
        <taxon>Chryseobacterium group</taxon>
        <taxon>Chryseobacterium</taxon>
    </lineage>
</organism>
<name>A0A3D9CEQ0_9FLAO</name>
<dbReference type="NCBIfam" id="TIGR04183">
    <property type="entry name" value="Por_Secre_tail"/>
    <property type="match status" value="1"/>
</dbReference>
<dbReference type="Pfam" id="PF18962">
    <property type="entry name" value="Por_Secre_tail"/>
    <property type="match status" value="1"/>
</dbReference>
<reference evidence="4" key="1">
    <citation type="submission" date="2018-06" db="EMBL/GenBank/DDBJ databases">
        <authorList>
            <person name="Lum Nde A."/>
            <person name="Hugo C."/>
        </authorList>
    </citation>
    <scope>NUCLEOTIDE SEQUENCE [LARGE SCALE GENOMIC DNA]</scope>
    <source>
        <strain evidence="4">1_F178</strain>
    </source>
</reference>